<dbReference type="PANTHER" id="PTHR12832">
    <property type="entry name" value="TESTIS-SPECIFIC PROTEIN PBS13 T-COMPLEX 11"/>
    <property type="match status" value="1"/>
</dbReference>
<dbReference type="InterPro" id="IPR008862">
    <property type="entry name" value="Tcp11"/>
</dbReference>
<gene>
    <name evidence="1" type="ORF">LCMiAC02_02230</name>
</gene>
<organism evidence="1">
    <name type="scientific">Mimivirus LCMiAC02</name>
    <dbReference type="NCBI Taxonomy" id="2506609"/>
    <lineage>
        <taxon>Viruses</taxon>
        <taxon>Varidnaviria</taxon>
        <taxon>Bamfordvirae</taxon>
        <taxon>Nucleocytoviricota</taxon>
        <taxon>Megaviricetes</taxon>
        <taxon>Imitervirales</taxon>
        <taxon>Mimiviridae</taxon>
        <taxon>Klosneuvirinae</taxon>
    </lineage>
</organism>
<dbReference type="PANTHER" id="PTHR12832:SF11">
    <property type="entry name" value="LD23868P"/>
    <property type="match status" value="1"/>
</dbReference>
<accession>A0A481Z1M6</accession>
<name>A0A481Z1M6_9VIRU</name>
<dbReference type="GO" id="GO:0007165">
    <property type="term" value="P:signal transduction"/>
    <property type="evidence" value="ECO:0007669"/>
    <property type="project" value="TreeGrafter"/>
</dbReference>
<dbReference type="Pfam" id="PF05794">
    <property type="entry name" value="Tcp11"/>
    <property type="match status" value="1"/>
</dbReference>
<reference evidence="1" key="1">
    <citation type="journal article" date="2019" name="MBio">
        <title>Virus Genomes from Deep Sea Sediments Expand the Ocean Megavirome and Support Independent Origins of Viral Gigantism.</title>
        <authorList>
            <person name="Backstrom D."/>
            <person name="Yutin N."/>
            <person name="Jorgensen S.L."/>
            <person name="Dharamshi J."/>
            <person name="Homa F."/>
            <person name="Zaremba-Niedwiedzka K."/>
            <person name="Spang A."/>
            <person name="Wolf Y.I."/>
            <person name="Koonin E.V."/>
            <person name="Ettema T.J."/>
        </authorList>
    </citation>
    <scope>NUCLEOTIDE SEQUENCE</scope>
</reference>
<proteinExistence type="predicted"/>
<dbReference type="EMBL" id="MK500408">
    <property type="protein sequence ID" value="QBK89130.1"/>
    <property type="molecule type" value="Genomic_DNA"/>
</dbReference>
<sequence length="401" mass="48370">MEVNNSYKIKKFVVNRLENKYLKRKFIQGLKEIKDILNKMFKIYALDTGEARNLALQYDFDKMISFIREKENIKLMDNILNCYNRYNRYTNNNNKITSRKLYVTFIIASFPEYVLDFKRDKMNELKSGYEIHIFNLACKIVEYLHKFANKGIGLFDMELFTMYVNLYCRYYKIFIELDRIKKINELINMWCNTQETIIEVGKYEKYGETERKSVLKIVRGTQKKYEDKIKIFDKKFDMSKLKPHYDFKMRIKQNVEEIFFKKLEEDIKNEKYDHLEKILMEIHNQLLKLQPPKMQKEFTDGFDVKLIKQLIDNNAFKDTDFMDYANYLIDIITRLEAPIKVKTTIKIWKEMLNKIINGEIGGFDKVVPFVFKYVYKKIEEINDDIITFYVMTNLGINVFAL</sequence>
<protein>
    <submittedName>
        <fullName evidence="1">T-complex protein 11</fullName>
    </submittedName>
</protein>
<evidence type="ECO:0000313" key="1">
    <source>
        <dbReference type="EMBL" id="QBK89130.1"/>
    </source>
</evidence>